<dbReference type="InParanoid" id="A0A2K2D7L7"/>
<protein>
    <submittedName>
        <fullName evidence="1 2">Uncharacterized protein</fullName>
    </submittedName>
</protein>
<gene>
    <name evidence="1" type="ORF">BRADI_2g09098v3</name>
</gene>
<reference evidence="1" key="2">
    <citation type="submission" date="2017-06" db="EMBL/GenBank/DDBJ databases">
        <title>WGS assembly of Brachypodium distachyon.</title>
        <authorList>
            <consortium name="The International Brachypodium Initiative"/>
            <person name="Lucas S."/>
            <person name="Harmon-Smith M."/>
            <person name="Lail K."/>
            <person name="Tice H."/>
            <person name="Grimwood J."/>
            <person name="Bruce D."/>
            <person name="Barry K."/>
            <person name="Shu S."/>
            <person name="Lindquist E."/>
            <person name="Wang M."/>
            <person name="Pitluck S."/>
            <person name="Vogel J.P."/>
            <person name="Garvin D.F."/>
            <person name="Mockler T.C."/>
            <person name="Schmutz J."/>
            <person name="Rokhsar D."/>
            <person name="Bevan M.W."/>
        </authorList>
    </citation>
    <scope>NUCLEOTIDE SEQUENCE</scope>
    <source>
        <strain evidence="1">Bd21</strain>
    </source>
</reference>
<organism evidence="1">
    <name type="scientific">Brachypodium distachyon</name>
    <name type="common">Purple false brome</name>
    <name type="synonym">Trachynia distachya</name>
    <dbReference type="NCBI Taxonomy" id="15368"/>
    <lineage>
        <taxon>Eukaryota</taxon>
        <taxon>Viridiplantae</taxon>
        <taxon>Streptophyta</taxon>
        <taxon>Embryophyta</taxon>
        <taxon>Tracheophyta</taxon>
        <taxon>Spermatophyta</taxon>
        <taxon>Magnoliopsida</taxon>
        <taxon>Liliopsida</taxon>
        <taxon>Poales</taxon>
        <taxon>Poaceae</taxon>
        <taxon>BOP clade</taxon>
        <taxon>Pooideae</taxon>
        <taxon>Stipodae</taxon>
        <taxon>Brachypodieae</taxon>
        <taxon>Brachypodium</taxon>
    </lineage>
</organism>
<keyword evidence="3" id="KW-1185">Reference proteome</keyword>
<reference evidence="2" key="3">
    <citation type="submission" date="2018-08" db="UniProtKB">
        <authorList>
            <consortium name="EnsemblPlants"/>
        </authorList>
    </citation>
    <scope>IDENTIFICATION</scope>
    <source>
        <strain evidence="2">cv. Bd21</strain>
    </source>
</reference>
<evidence type="ECO:0000313" key="1">
    <source>
        <dbReference type="EMBL" id="PNT70276.1"/>
    </source>
</evidence>
<sequence>MVSAMAAPVSIKCQIDEEHHEAQHRVPDGECFPPIIVKCENAHTLLILDELLMHLYTEGPEHKERRKKGLK</sequence>
<proteinExistence type="predicted"/>
<dbReference type="EnsemblPlants" id="PNT70276">
    <property type="protein sequence ID" value="PNT70276"/>
    <property type="gene ID" value="BRADI_2g09098v3"/>
</dbReference>
<evidence type="ECO:0000313" key="2">
    <source>
        <dbReference type="EnsemblPlants" id="PNT70276"/>
    </source>
</evidence>
<name>A0A2K2D7L7_BRADI</name>
<dbReference type="AlphaFoldDB" id="A0A2K2D7L7"/>
<accession>A0A2K2D7L7</accession>
<reference evidence="1 2" key="1">
    <citation type="journal article" date="2010" name="Nature">
        <title>Genome sequencing and analysis of the model grass Brachypodium distachyon.</title>
        <authorList>
            <consortium name="International Brachypodium Initiative"/>
        </authorList>
    </citation>
    <scope>NUCLEOTIDE SEQUENCE [LARGE SCALE GENOMIC DNA]</scope>
    <source>
        <strain evidence="1 2">Bd21</strain>
    </source>
</reference>
<dbReference type="EMBL" id="CM000881">
    <property type="protein sequence ID" value="PNT70276.1"/>
    <property type="molecule type" value="Genomic_DNA"/>
</dbReference>
<evidence type="ECO:0000313" key="3">
    <source>
        <dbReference type="Proteomes" id="UP000008810"/>
    </source>
</evidence>
<dbReference type="Proteomes" id="UP000008810">
    <property type="component" value="Chromosome 2"/>
</dbReference>
<dbReference type="Gramene" id="PNT70276">
    <property type="protein sequence ID" value="PNT70276"/>
    <property type="gene ID" value="BRADI_2g09098v3"/>
</dbReference>